<dbReference type="EMBL" id="JAVXUP010000779">
    <property type="protein sequence ID" value="KAK3021094.1"/>
    <property type="molecule type" value="Genomic_DNA"/>
</dbReference>
<reference evidence="2" key="1">
    <citation type="submission" date="2022-12" db="EMBL/GenBank/DDBJ databases">
        <title>Draft genome assemblies for two species of Escallonia (Escalloniales).</title>
        <authorList>
            <person name="Chanderbali A."/>
            <person name="Dervinis C."/>
            <person name="Anghel I."/>
            <person name="Soltis D."/>
            <person name="Soltis P."/>
            <person name="Zapata F."/>
        </authorList>
    </citation>
    <scope>NUCLEOTIDE SEQUENCE</scope>
    <source>
        <strain evidence="2">UCBG64.0493</strain>
        <tissue evidence="2">Leaf</tissue>
    </source>
</reference>
<proteinExistence type="predicted"/>
<comment type="caution">
    <text evidence="2">The sequence shown here is derived from an EMBL/GenBank/DDBJ whole genome shotgun (WGS) entry which is preliminary data.</text>
</comment>
<gene>
    <name evidence="2" type="ORF">RJ639_046115</name>
</gene>
<accession>A0AA88W868</accession>
<dbReference type="AlphaFoldDB" id="A0AA88W868"/>
<dbReference type="Proteomes" id="UP001188597">
    <property type="component" value="Unassembled WGS sequence"/>
</dbReference>
<protein>
    <recommendedName>
        <fullName evidence="1">Reverse transcriptase Ty1/copia-type domain-containing protein</fullName>
    </recommendedName>
</protein>
<dbReference type="InterPro" id="IPR013103">
    <property type="entry name" value="RVT_2"/>
</dbReference>
<evidence type="ECO:0000259" key="1">
    <source>
        <dbReference type="Pfam" id="PF07727"/>
    </source>
</evidence>
<sequence length="111" mass="12601">MSYPCSYTETLIFEVPAAEHDGKGKCGASSELREPYVFKGNNVKMFDDFKKEIAKKFEMTNIGLMSCYLGIEVKQINDGIFISQEAYAKEVLKRFNMENGKVWLLIVIITG</sequence>
<dbReference type="Pfam" id="PF07727">
    <property type="entry name" value="RVT_2"/>
    <property type="match status" value="1"/>
</dbReference>
<keyword evidence="3" id="KW-1185">Reference proteome</keyword>
<evidence type="ECO:0000313" key="2">
    <source>
        <dbReference type="EMBL" id="KAK3021094.1"/>
    </source>
</evidence>
<feature type="domain" description="Reverse transcriptase Ty1/copia-type" evidence="1">
    <location>
        <begin position="37"/>
        <end position="100"/>
    </location>
</feature>
<name>A0AA88W868_9ASTE</name>
<organism evidence="2 3">
    <name type="scientific">Escallonia herrerae</name>
    <dbReference type="NCBI Taxonomy" id="1293975"/>
    <lineage>
        <taxon>Eukaryota</taxon>
        <taxon>Viridiplantae</taxon>
        <taxon>Streptophyta</taxon>
        <taxon>Embryophyta</taxon>
        <taxon>Tracheophyta</taxon>
        <taxon>Spermatophyta</taxon>
        <taxon>Magnoliopsida</taxon>
        <taxon>eudicotyledons</taxon>
        <taxon>Gunneridae</taxon>
        <taxon>Pentapetalae</taxon>
        <taxon>asterids</taxon>
        <taxon>campanulids</taxon>
        <taxon>Escalloniales</taxon>
        <taxon>Escalloniaceae</taxon>
        <taxon>Escallonia</taxon>
    </lineage>
</organism>
<evidence type="ECO:0000313" key="3">
    <source>
        <dbReference type="Proteomes" id="UP001188597"/>
    </source>
</evidence>